<evidence type="ECO:0000313" key="3">
    <source>
        <dbReference type="EMBL" id="MBB4043567.1"/>
    </source>
</evidence>
<feature type="signal peptide" evidence="1">
    <location>
        <begin position="1"/>
        <end position="19"/>
    </location>
</feature>
<dbReference type="InterPro" id="IPR052544">
    <property type="entry name" value="Bacteriocin_Proc_Enz"/>
</dbReference>
<sequence length="208" mass="22511">MKKIMFVAATLLLTTFLNAQNGVVKLKNPDTTRGTSVMKALADRKSTGEYSDKQLSLGDLSDLLWAANGINRPENGKRTAASAMNRQDVSVYTFTPEGVHLYNAEGHELIPVAKGDHRKLFGERGMSPLIILLVTDITKFGEVGTAEIRKEWGAIDVGLVSQNIALFCSATGIGTKPRASMDRDGIKKILGLSEGQLPILNHSVGYPK</sequence>
<organism evidence="3 4">
    <name type="scientific">Bacteroides reticulotermitis</name>
    <dbReference type="NCBI Taxonomy" id="1133319"/>
    <lineage>
        <taxon>Bacteria</taxon>
        <taxon>Pseudomonadati</taxon>
        <taxon>Bacteroidota</taxon>
        <taxon>Bacteroidia</taxon>
        <taxon>Bacteroidales</taxon>
        <taxon>Bacteroidaceae</taxon>
        <taxon>Bacteroides</taxon>
    </lineage>
</organism>
<keyword evidence="1" id="KW-0732">Signal</keyword>
<dbReference type="GO" id="GO:0016491">
    <property type="term" value="F:oxidoreductase activity"/>
    <property type="evidence" value="ECO:0007669"/>
    <property type="project" value="InterPro"/>
</dbReference>
<feature type="domain" description="Nitroreductase" evidence="2">
    <location>
        <begin position="42"/>
        <end position="206"/>
    </location>
</feature>
<gene>
    <name evidence="3" type="ORF">GGR06_001349</name>
</gene>
<dbReference type="RefSeq" id="WP_044161914.1">
    <property type="nucleotide sequence ID" value="NZ_JACIER010000004.1"/>
</dbReference>
<keyword evidence="4" id="KW-1185">Reference proteome</keyword>
<dbReference type="AlphaFoldDB" id="A0A840CU38"/>
<dbReference type="PANTHER" id="PTHR43745">
    <property type="entry name" value="NITROREDUCTASE MJ1384-RELATED"/>
    <property type="match status" value="1"/>
</dbReference>
<dbReference type="Gene3D" id="3.40.109.10">
    <property type="entry name" value="NADH Oxidase"/>
    <property type="match status" value="1"/>
</dbReference>
<protein>
    <submittedName>
        <fullName evidence="3">Nitroreductase</fullName>
    </submittedName>
</protein>
<dbReference type="SUPFAM" id="SSF55469">
    <property type="entry name" value="FMN-dependent nitroreductase-like"/>
    <property type="match status" value="1"/>
</dbReference>
<dbReference type="InterPro" id="IPR000415">
    <property type="entry name" value="Nitroreductase-like"/>
</dbReference>
<comment type="caution">
    <text evidence="3">The sequence shown here is derived from an EMBL/GenBank/DDBJ whole genome shotgun (WGS) entry which is preliminary data.</text>
</comment>
<dbReference type="Proteomes" id="UP000560658">
    <property type="component" value="Unassembled WGS sequence"/>
</dbReference>
<evidence type="ECO:0000259" key="2">
    <source>
        <dbReference type="Pfam" id="PF00881"/>
    </source>
</evidence>
<dbReference type="PANTHER" id="PTHR43745:SF2">
    <property type="entry name" value="NITROREDUCTASE MJ1384-RELATED"/>
    <property type="match status" value="1"/>
</dbReference>
<feature type="chain" id="PRO_5032397236" evidence="1">
    <location>
        <begin position="20"/>
        <end position="208"/>
    </location>
</feature>
<name>A0A840CU38_9BACE</name>
<evidence type="ECO:0000256" key="1">
    <source>
        <dbReference type="SAM" id="SignalP"/>
    </source>
</evidence>
<accession>A0A840CU38</accession>
<dbReference type="InterPro" id="IPR029479">
    <property type="entry name" value="Nitroreductase"/>
</dbReference>
<dbReference type="EMBL" id="JACIER010000004">
    <property type="protein sequence ID" value="MBB4043567.1"/>
    <property type="molecule type" value="Genomic_DNA"/>
</dbReference>
<dbReference type="Pfam" id="PF00881">
    <property type="entry name" value="Nitroreductase"/>
    <property type="match status" value="1"/>
</dbReference>
<proteinExistence type="predicted"/>
<evidence type="ECO:0000313" key="4">
    <source>
        <dbReference type="Proteomes" id="UP000560658"/>
    </source>
</evidence>
<reference evidence="3" key="1">
    <citation type="submission" date="2020-08" db="EMBL/GenBank/DDBJ databases">
        <title>Genomic Encyclopedia of Type Strains, Phase IV (KMG-IV): sequencing the most valuable type-strain genomes for metagenomic binning, comparative biology and taxonomic classification.</title>
        <authorList>
            <person name="Goeker M."/>
        </authorList>
    </citation>
    <scope>NUCLEOTIDE SEQUENCE [LARGE SCALE GENOMIC DNA]</scope>
    <source>
        <strain evidence="3">DSM 105720</strain>
    </source>
</reference>